<comment type="caution">
    <text evidence="6">Lacks conserved residue(s) required for the propagation of feature annotation.</text>
</comment>
<comment type="function">
    <text evidence="6">Mechanosensitive channel that participates in the regulation of osmotic pressure changes within the cell, opening in response to stretch forces in the membrane lipid bilayer, without the need for other proteins. Contributes to normal resistance to hypoosmotic shock. Forms an ion channel of 1.0 nanosiemens conductance with a slight preference for anions.</text>
</comment>
<feature type="transmembrane region" description="Helical" evidence="6">
    <location>
        <begin position="36"/>
        <end position="54"/>
    </location>
</feature>
<dbReference type="InterPro" id="IPR045275">
    <property type="entry name" value="MscS_archaea/bacteria_type"/>
</dbReference>
<gene>
    <name evidence="9" type="ORF">EV655_1251</name>
</gene>
<keyword evidence="6" id="KW-0997">Cell inner membrane</keyword>
<dbReference type="Gene3D" id="1.10.287.1260">
    <property type="match status" value="1"/>
</dbReference>
<comment type="caution">
    <text evidence="9">The sequence shown here is derived from an EMBL/GenBank/DDBJ whole genome shotgun (WGS) entry which is preliminary data.</text>
</comment>
<feature type="transmembrane region" description="Helical" evidence="6">
    <location>
        <begin position="101"/>
        <end position="119"/>
    </location>
</feature>
<dbReference type="InterPro" id="IPR023408">
    <property type="entry name" value="MscS_beta-dom_sf"/>
</dbReference>
<accession>A0A4R2K9A7</accession>
<dbReference type="SUPFAM" id="SSF50182">
    <property type="entry name" value="Sm-like ribonucleoproteins"/>
    <property type="match status" value="1"/>
</dbReference>
<keyword evidence="6" id="KW-0406">Ion transport</keyword>
<dbReference type="GO" id="GO:0008381">
    <property type="term" value="F:mechanosensitive monoatomic ion channel activity"/>
    <property type="evidence" value="ECO:0007669"/>
    <property type="project" value="InterPro"/>
</dbReference>
<dbReference type="OrthoDB" id="9793781at2"/>
<protein>
    <recommendedName>
        <fullName evidence="6">Small-conductance mechanosensitive channel</fullName>
    </recommendedName>
</protein>
<evidence type="ECO:0000256" key="4">
    <source>
        <dbReference type="ARBA" id="ARBA00022989"/>
    </source>
</evidence>
<dbReference type="InterPro" id="IPR010920">
    <property type="entry name" value="LSM_dom_sf"/>
</dbReference>
<name>A0A4R2K9A7_9RHOB</name>
<dbReference type="Gene3D" id="2.30.30.60">
    <property type="match status" value="1"/>
</dbReference>
<feature type="non-terminal residue" evidence="9">
    <location>
        <position position="345"/>
    </location>
</feature>
<dbReference type="Pfam" id="PF00924">
    <property type="entry name" value="MS_channel_2nd"/>
    <property type="match status" value="1"/>
</dbReference>
<feature type="region of interest" description="Disordered" evidence="7">
    <location>
        <begin position="321"/>
        <end position="345"/>
    </location>
</feature>
<sequence length="345" mass="38079">MRLLIHLRRLIWPSVLLLVSAGLVIFDQDVEPRVGLSLRLPGGVVGCLAAAWLGSRLFGLFADRRRRDKRPYPRLFRDLVAVLLFFAAIVASAALLLEQGLLGALAGSSLILAVLGFAIRNVVADTLSGIALGVEAPYRIGDWVDIEQVARGKVIEIGWRTTRVLTLDSTYMILPNSQIARRRIINYSAPKPQYRAQLSLKLAHEVPVDAAKEMILKAVGEARLIQTEPAPDVRVQELGSDGNSYAVRFWLSRFERDVDCRDELLSLIDCAMRKAKVPTPRMQIEMNRPRGKAMLPVDHETEVARIFGNPPAGLAVTHKYPPGALRGGHLRRGRRGGRSPAISPS</sequence>
<dbReference type="Proteomes" id="UP000295142">
    <property type="component" value="Unassembled WGS sequence"/>
</dbReference>
<dbReference type="InterPro" id="IPR006685">
    <property type="entry name" value="MscS_channel_2nd"/>
</dbReference>
<dbReference type="GO" id="GO:0005886">
    <property type="term" value="C:plasma membrane"/>
    <property type="evidence" value="ECO:0007669"/>
    <property type="project" value="UniProtKB-SubCell"/>
</dbReference>
<feature type="domain" description="Mechanosensitive ion channel MscS" evidence="8">
    <location>
        <begin position="121"/>
        <end position="188"/>
    </location>
</feature>
<evidence type="ECO:0000256" key="7">
    <source>
        <dbReference type="SAM" id="MobiDB-lite"/>
    </source>
</evidence>
<evidence type="ECO:0000256" key="6">
    <source>
        <dbReference type="RuleBase" id="RU369025"/>
    </source>
</evidence>
<dbReference type="EMBL" id="SLWW01000025">
    <property type="protein sequence ID" value="TCO68702.1"/>
    <property type="molecule type" value="Genomic_DNA"/>
</dbReference>
<keyword evidence="5 6" id="KW-0472">Membrane</keyword>
<keyword evidence="4 6" id="KW-1133">Transmembrane helix</keyword>
<feature type="compositionally biased region" description="Basic residues" evidence="7">
    <location>
        <begin position="328"/>
        <end position="337"/>
    </location>
</feature>
<keyword evidence="3 6" id="KW-0812">Transmembrane</keyword>
<dbReference type="Gene3D" id="3.30.70.100">
    <property type="match status" value="1"/>
</dbReference>
<keyword evidence="10" id="KW-1185">Reference proteome</keyword>
<reference evidence="9 10" key="1">
    <citation type="submission" date="2019-03" db="EMBL/GenBank/DDBJ databases">
        <title>Genomic Encyclopedia of Type Strains, Phase IV (KMG-IV): sequencing the most valuable type-strain genomes for metagenomic binning, comparative biology and taxonomic classification.</title>
        <authorList>
            <person name="Goeker M."/>
        </authorList>
    </citation>
    <scope>NUCLEOTIDE SEQUENCE [LARGE SCALE GENOMIC DNA]</scope>
    <source>
        <strain evidence="9 10">DSM 4868</strain>
    </source>
</reference>
<comment type="subcellular location">
    <subcellularLocation>
        <location evidence="6">Cell inner membrane</location>
        <topology evidence="6">Multi-pass membrane protein</topology>
    </subcellularLocation>
    <subcellularLocation>
        <location evidence="1">Cell membrane</location>
        <topology evidence="1">Multi-pass membrane protein</topology>
    </subcellularLocation>
</comment>
<dbReference type="PANTHER" id="PTHR30221:SF1">
    <property type="entry name" value="SMALL-CONDUCTANCE MECHANOSENSITIVE CHANNEL"/>
    <property type="match status" value="1"/>
</dbReference>
<evidence type="ECO:0000313" key="10">
    <source>
        <dbReference type="Proteomes" id="UP000295142"/>
    </source>
</evidence>
<keyword evidence="6" id="KW-0407">Ion channel</keyword>
<comment type="similarity">
    <text evidence="6">Belongs to the MscS (TC 1.A.23) family.</text>
</comment>
<evidence type="ECO:0000256" key="1">
    <source>
        <dbReference type="ARBA" id="ARBA00004651"/>
    </source>
</evidence>
<dbReference type="SUPFAM" id="SSF82689">
    <property type="entry name" value="Mechanosensitive channel protein MscS (YggB), C-terminal domain"/>
    <property type="match status" value="1"/>
</dbReference>
<dbReference type="AlphaFoldDB" id="A0A4R2K9A7"/>
<dbReference type="PANTHER" id="PTHR30221">
    <property type="entry name" value="SMALL-CONDUCTANCE MECHANOSENSITIVE CHANNEL"/>
    <property type="match status" value="1"/>
</dbReference>
<evidence type="ECO:0000313" key="9">
    <source>
        <dbReference type="EMBL" id="TCO68702.1"/>
    </source>
</evidence>
<comment type="subunit">
    <text evidence="6">Homoheptamer.</text>
</comment>
<keyword evidence="6" id="KW-0813">Transport</keyword>
<evidence type="ECO:0000256" key="2">
    <source>
        <dbReference type="ARBA" id="ARBA00022475"/>
    </source>
</evidence>
<feature type="transmembrane region" description="Helical" evidence="6">
    <location>
        <begin position="75"/>
        <end position="95"/>
    </location>
</feature>
<dbReference type="RefSeq" id="WP_132546724.1">
    <property type="nucleotide sequence ID" value="NZ_SLWW01000025.1"/>
</dbReference>
<organism evidence="9 10">
    <name type="scientific">Rhodovulum euryhalinum</name>
    <dbReference type="NCBI Taxonomy" id="35805"/>
    <lineage>
        <taxon>Bacteria</taxon>
        <taxon>Pseudomonadati</taxon>
        <taxon>Pseudomonadota</taxon>
        <taxon>Alphaproteobacteria</taxon>
        <taxon>Rhodobacterales</taxon>
        <taxon>Paracoccaceae</taxon>
        <taxon>Rhodovulum</taxon>
    </lineage>
</organism>
<keyword evidence="2" id="KW-1003">Cell membrane</keyword>
<evidence type="ECO:0000259" key="8">
    <source>
        <dbReference type="Pfam" id="PF00924"/>
    </source>
</evidence>
<dbReference type="InterPro" id="IPR011066">
    <property type="entry name" value="MscS_channel_C_sf"/>
</dbReference>
<evidence type="ECO:0000256" key="3">
    <source>
        <dbReference type="ARBA" id="ARBA00022692"/>
    </source>
</evidence>
<proteinExistence type="inferred from homology"/>
<evidence type="ECO:0000256" key="5">
    <source>
        <dbReference type="ARBA" id="ARBA00023136"/>
    </source>
</evidence>